<reference evidence="3 4" key="3">
    <citation type="journal article" date="2017" name="G3 (Bethesda)">
        <title>Comparative analysis highlights variable genome content of wheat rusts and divergence of the mating loci.</title>
        <authorList>
            <person name="Cuomo C.A."/>
            <person name="Bakkeren G."/>
            <person name="Khalil H.B."/>
            <person name="Panwar V."/>
            <person name="Joly D."/>
            <person name="Linning R."/>
            <person name="Sakthikumar S."/>
            <person name="Song X."/>
            <person name="Adiconis X."/>
            <person name="Fan L."/>
            <person name="Goldberg J.M."/>
            <person name="Levin J.Z."/>
            <person name="Young S."/>
            <person name="Zeng Q."/>
            <person name="Anikster Y."/>
            <person name="Bruce M."/>
            <person name="Wang M."/>
            <person name="Yin C."/>
            <person name="McCallum B."/>
            <person name="Szabo L.J."/>
            <person name="Hulbert S."/>
            <person name="Chen X."/>
            <person name="Fellers J.P."/>
        </authorList>
    </citation>
    <scope>NUCLEOTIDE SEQUENCE</scope>
    <source>
        <strain evidence="4">Isolate 1-1 / race 1 (BBBD)</strain>
        <strain evidence="3">isolate 1-1 / race 1 (BBBD)</strain>
    </source>
</reference>
<keyword evidence="4" id="KW-1185">Reference proteome</keyword>
<evidence type="ECO:0000313" key="3">
    <source>
        <dbReference type="EnsemblFungi" id="PTTG_06101-t43_1-p1"/>
    </source>
</evidence>
<sequence length="234" mass="25183">MARAGATLPGRPAQMAGHREEHKLASLRECVPAIPGRVHALTNRLLSGPARIAQGRRQQEGIIHPMLALVSRPEAPGPSRPRAPSRSRAPQRANGAGESQETVILYPARPGGRTALSTTPSKDTLMQQPGKRPARPERPRMNERVRSRPTGGDTARPCGPIRAHQGRECTTRARKRRPEGSNAGARGTDELRSRAHKIKLYITAHTTAPRPPYPCVVGERECGDVGESGAGCGQ</sequence>
<evidence type="ECO:0000256" key="1">
    <source>
        <dbReference type="SAM" id="MobiDB-lite"/>
    </source>
</evidence>
<dbReference type="Proteomes" id="UP000005240">
    <property type="component" value="Unassembled WGS sequence"/>
</dbReference>
<evidence type="ECO:0000313" key="4">
    <source>
        <dbReference type="Proteomes" id="UP000005240"/>
    </source>
</evidence>
<accession>A0A0C4EZ46</accession>
<reference evidence="3" key="4">
    <citation type="submission" date="2025-05" db="UniProtKB">
        <authorList>
            <consortium name="EnsemblFungi"/>
        </authorList>
    </citation>
    <scope>IDENTIFICATION</scope>
    <source>
        <strain evidence="3">isolate 1-1 / race 1 (BBBD)</strain>
    </source>
</reference>
<organism evidence="2">
    <name type="scientific">Puccinia triticina (isolate 1-1 / race 1 (BBBD))</name>
    <name type="common">Brown leaf rust fungus</name>
    <dbReference type="NCBI Taxonomy" id="630390"/>
    <lineage>
        <taxon>Eukaryota</taxon>
        <taxon>Fungi</taxon>
        <taxon>Dikarya</taxon>
        <taxon>Basidiomycota</taxon>
        <taxon>Pucciniomycotina</taxon>
        <taxon>Pucciniomycetes</taxon>
        <taxon>Pucciniales</taxon>
        <taxon>Pucciniaceae</taxon>
        <taxon>Puccinia</taxon>
    </lineage>
</organism>
<reference evidence="2" key="2">
    <citation type="submission" date="2016-05" db="EMBL/GenBank/DDBJ databases">
        <title>Comparative analysis highlights variable genome content of wheat rusts and divergence of the mating loci.</title>
        <authorList>
            <person name="Cuomo C.A."/>
            <person name="Bakkeren G."/>
            <person name="Szabo L."/>
            <person name="Khalil H."/>
            <person name="Joly D."/>
            <person name="Goldberg J."/>
            <person name="Young S."/>
            <person name="Zeng Q."/>
            <person name="Fellers J."/>
        </authorList>
    </citation>
    <scope>NUCLEOTIDE SEQUENCE [LARGE SCALE GENOMIC DNA]</scope>
    <source>
        <strain evidence="2">1-1 BBBD Race 1</strain>
    </source>
</reference>
<dbReference type="AlphaFoldDB" id="A0A0C4EZ46"/>
<gene>
    <name evidence="2" type="ORF">PTTG_06101</name>
</gene>
<evidence type="ECO:0000313" key="2">
    <source>
        <dbReference type="EMBL" id="OAV99544.1"/>
    </source>
</evidence>
<name>A0A0C4EZ46_PUCT1</name>
<feature type="region of interest" description="Disordered" evidence="1">
    <location>
        <begin position="70"/>
        <end position="191"/>
    </location>
</feature>
<protein>
    <submittedName>
        <fullName evidence="2 3">Uncharacterized protein</fullName>
    </submittedName>
</protein>
<feature type="compositionally biased region" description="Low complexity" evidence="1">
    <location>
        <begin position="82"/>
        <end position="93"/>
    </location>
</feature>
<dbReference type="EnsemblFungi" id="PTTG_06101-t43_1">
    <property type="protein sequence ID" value="PTTG_06101-t43_1-p1"/>
    <property type="gene ID" value="PTTG_06101"/>
</dbReference>
<feature type="compositionally biased region" description="Basic and acidic residues" evidence="1">
    <location>
        <begin position="134"/>
        <end position="146"/>
    </location>
</feature>
<dbReference type="VEuPathDB" id="FungiDB:PTTG_06101"/>
<feature type="compositionally biased region" description="Polar residues" evidence="1">
    <location>
        <begin position="115"/>
        <end position="127"/>
    </location>
</feature>
<proteinExistence type="predicted"/>
<dbReference type="EMBL" id="ADAS02000003">
    <property type="protein sequence ID" value="OAV99544.1"/>
    <property type="molecule type" value="Genomic_DNA"/>
</dbReference>
<reference evidence="2" key="1">
    <citation type="submission" date="2009-11" db="EMBL/GenBank/DDBJ databases">
        <authorList>
            <consortium name="The Broad Institute Genome Sequencing Platform"/>
            <person name="Ward D."/>
            <person name="Feldgarden M."/>
            <person name="Earl A."/>
            <person name="Young S.K."/>
            <person name="Zeng Q."/>
            <person name="Koehrsen M."/>
            <person name="Alvarado L."/>
            <person name="Berlin A."/>
            <person name="Bochicchio J."/>
            <person name="Borenstein D."/>
            <person name="Chapman S.B."/>
            <person name="Chen Z."/>
            <person name="Engels R."/>
            <person name="Freedman E."/>
            <person name="Gellesch M."/>
            <person name="Goldberg J."/>
            <person name="Griggs A."/>
            <person name="Gujja S."/>
            <person name="Heilman E."/>
            <person name="Heiman D."/>
            <person name="Hepburn T."/>
            <person name="Howarth C."/>
            <person name="Jen D."/>
            <person name="Larson L."/>
            <person name="Lewis B."/>
            <person name="Mehta T."/>
            <person name="Park D."/>
            <person name="Pearson M."/>
            <person name="Roberts A."/>
            <person name="Saif S."/>
            <person name="Shea T."/>
            <person name="Shenoy N."/>
            <person name="Sisk P."/>
            <person name="Stolte C."/>
            <person name="Sykes S."/>
            <person name="Thomson T."/>
            <person name="Walk T."/>
            <person name="White J."/>
            <person name="Yandava C."/>
            <person name="Izard J."/>
            <person name="Baranova O.V."/>
            <person name="Blanton J.M."/>
            <person name="Tanner A.C."/>
            <person name="Dewhirst F.E."/>
            <person name="Haas B."/>
            <person name="Nusbaum C."/>
            <person name="Birren B."/>
        </authorList>
    </citation>
    <scope>NUCLEOTIDE SEQUENCE [LARGE SCALE GENOMIC DNA]</scope>
    <source>
        <strain evidence="2">1-1 BBBD Race 1</strain>
    </source>
</reference>